<evidence type="ECO:0000313" key="3">
    <source>
        <dbReference type="Proteomes" id="UP001497644"/>
    </source>
</evidence>
<sequence length="81" mass="8854">MEILSALAVEMYRLVAASFGITSCKCARLSTMVHANGVNRATKVFTFVLQERIMQDPRCSERNSESRKTAGKKFPAGSPSA</sequence>
<dbReference type="AlphaFoldDB" id="A0AAV2NJX9"/>
<dbReference type="EMBL" id="OZ034825">
    <property type="protein sequence ID" value="CAL1680586.1"/>
    <property type="molecule type" value="Genomic_DNA"/>
</dbReference>
<feature type="compositionally biased region" description="Basic and acidic residues" evidence="1">
    <location>
        <begin position="58"/>
        <end position="68"/>
    </location>
</feature>
<accession>A0AAV2NJX9</accession>
<proteinExistence type="predicted"/>
<feature type="region of interest" description="Disordered" evidence="1">
    <location>
        <begin position="58"/>
        <end position="81"/>
    </location>
</feature>
<evidence type="ECO:0000256" key="1">
    <source>
        <dbReference type="SAM" id="MobiDB-lite"/>
    </source>
</evidence>
<organism evidence="2 3">
    <name type="scientific">Lasius platythorax</name>
    <dbReference type="NCBI Taxonomy" id="488582"/>
    <lineage>
        <taxon>Eukaryota</taxon>
        <taxon>Metazoa</taxon>
        <taxon>Ecdysozoa</taxon>
        <taxon>Arthropoda</taxon>
        <taxon>Hexapoda</taxon>
        <taxon>Insecta</taxon>
        <taxon>Pterygota</taxon>
        <taxon>Neoptera</taxon>
        <taxon>Endopterygota</taxon>
        <taxon>Hymenoptera</taxon>
        <taxon>Apocrita</taxon>
        <taxon>Aculeata</taxon>
        <taxon>Formicoidea</taxon>
        <taxon>Formicidae</taxon>
        <taxon>Formicinae</taxon>
        <taxon>Lasius</taxon>
        <taxon>Lasius</taxon>
    </lineage>
</organism>
<keyword evidence="3" id="KW-1185">Reference proteome</keyword>
<gene>
    <name evidence="2" type="ORF">LPLAT_LOCUS6582</name>
</gene>
<evidence type="ECO:0000313" key="2">
    <source>
        <dbReference type="EMBL" id="CAL1680586.1"/>
    </source>
</evidence>
<protein>
    <submittedName>
        <fullName evidence="2">Uncharacterized protein</fullName>
    </submittedName>
</protein>
<dbReference type="Proteomes" id="UP001497644">
    <property type="component" value="Chromosome 2"/>
</dbReference>
<name>A0AAV2NJX9_9HYME</name>
<reference evidence="2" key="1">
    <citation type="submission" date="2024-04" db="EMBL/GenBank/DDBJ databases">
        <authorList>
            <consortium name="Molecular Ecology Group"/>
        </authorList>
    </citation>
    <scope>NUCLEOTIDE SEQUENCE</scope>
</reference>